<dbReference type="SUPFAM" id="SSF50370">
    <property type="entry name" value="Ricin B-like lectins"/>
    <property type="match status" value="3"/>
</dbReference>
<protein>
    <recommendedName>
        <fullName evidence="2">Ricin B lectin domain-containing protein</fullName>
    </recommendedName>
</protein>
<evidence type="ECO:0000259" key="2">
    <source>
        <dbReference type="SMART" id="SM00458"/>
    </source>
</evidence>
<dbReference type="InterPro" id="IPR022218">
    <property type="entry name" value="TagA_dom"/>
</dbReference>
<dbReference type="EMBL" id="LJRO01000384">
    <property type="protein sequence ID" value="KPY94313.1"/>
    <property type="molecule type" value="Genomic_DNA"/>
</dbReference>
<dbReference type="AlphaFoldDB" id="A0AA40TTF1"/>
<feature type="domain" description="Ricin B lectin" evidence="2">
    <location>
        <begin position="895"/>
        <end position="1019"/>
    </location>
</feature>
<dbReference type="InterPro" id="IPR000772">
    <property type="entry name" value="Ricin_B_lectin"/>
</dbReference>
<dbReference type="PANTHER" id="PTHR39540">
    <property type="match status" value="1"/>
</dbReference>
<gene>
    <name evidence="3" type="ORF">ALO43_04310</name>
</gene>
<dbReference type="PANTHER" id="PTHR39540:SF1">
    <property type="entry name" value="DICTOMALLEIN-1-RELATED"/>
    <property type="match status" value="1"/>
</dbReference>
<feature type="chain" id="PRO_5041317781" description="Ricin B lectin domain-containing protein" evidence="1">
    <location>
        <begin position="27"/>
        <end position="1084"/>
    </location>
</feature>
<comment type="caution">
    <text evidence="3">The sequence shown here is derived from an EMBL/GenBank/DDBJ whole genome shotgun (WGS) entry which is preliminary data.</text>
</comment>
<dbReference type="SMART" id="SM00458">
    <property type="entry name" value="RICIN"/>
    <property type="match status" value="2"/>
</dbReference>
<organism evidence="3 4">
    <name type="scientific">Pseudomonas tremae</name>
    <dbReference type="NCBI Taxonomy" id="200454"/>
    <lineage>
        <taxon>Bacteria</taxon>
        <taxon>Pseudomonadati</taxon>
        <taxon>Pseudomonadota</taxon>
        <taxon>Gammaproteobacteria</taxon>
        <taxon>Pseudomonadales</taxon>
        <taxon>Pseudomonadaceae</taxon>
        <taxon>Pseudomonas</taxon>
    </lineage>
</organism>
<name>A0AA40TTF1_9PSED</name>
<dbReference type="InterPro" id="IPR035992">
    <property type="entry name" value="Ricin_B-like_lectins"/>
</dbReference>
<evidence type="ECO:0000313" key="4">
    <source>
        <dbReference type="Proteomes" id="UP000050523"/>
    </source>
</evidence>
<sequence length="1084" mass="119532">MDRVFLRVGSLAFLISCSLVYSSLQAEVIAETATEVTPALAEWRNDLHGPVSGQIDFAQTHVVSAQREVFDPLLVPDREALVVLTPPPQVWYTAVNMVLSHRGRRTVIPMAPYQWMPESAVYDQSNTFSGKPIVGMYPKFKRWTFTATIPYDQFSADTSLSFYNVDFPNEVATLAKSKMIFLNSESDGLVLMNIKGCIFKSESTCKTTLDQYDIEKNPQLAKIAAREMFSELPIRQLVLGMGQSYWPYIIARGKDSRPHRYSTSDTDYREWAELGGKTLPAEVGMGIYWRAASDLGYKQPGKFVAISGQLLDVPDDIPVLPPGVGASCGGNSCNYPSRPEGFWHETGHGLGLPHDTPPRYEKWAYRSYDRKLLPNYHVDPKKYGLGVDYLGYHYFGHVMGALELPDWPSATASAPQVDEFEALRSKNPPATADWLHYIAPYTHQQMLRVQQRFGSFPANLKYAGLWDDHRQPPNAAQAQGLKTQVAPEQLIDPGIDESAHDIGTQLKMMQPRQVPLLKGVPVQTLVMTLADAQHDSQTLSQIYPPIISNYGNVFSPTAQPLSVSDVPKANAIVNAETQPSQASLKDGSVSMVRDIALSKTFTSERIQSAPTGLCLSLLTNNIPGFERCSVTSYQQRWTAVKTANEQLVNLVNDVTDKCLDGNLMMVSCRQNRAHLWTFREDITHSKTILRLQNEQNGKFITAGDGSTAYMTSYSGKEQEFYTTPSNTAPDNYTLRVQYANGLTDTWSLYSGNVDAGDVVSVAINVSSARKPVSAELRRNNLSLNKRMLDTQPELPPAILVGAEAGYPVITPQYLRSRLNKLCLSRAATGLTQETCNVGDARQQWAMSSFFNGSGEAFILTGPTSAACLGKTLTLSACDINTLQFQWRVRPDIAPSGAVVLQGGEDGKFITAEQSGRVVMQGVTYGAEQNFDRLGPDDISPLIKINSIGQKCLTRLGEGVITQPCVNNINQQWRTGGLKDYDARGPHFNLVTPDGSRCLVEGLKMRECQVSLDTHQWTRRADFPGLPWSQVQNITTGTFITASPTNSTVTQAPLNNDSTQKFLFGSVALSGTTAEEQTPADPASR</sequence>
<reference evidence="3 4" key="1">
    <citation type="submission" date="2015-09" db="EMBL/GenBank/DDBJ databases">
        <title>Genome announcement of multiple Pseudomonas syringae strains.</title>
        <authorList>
            <person name="Thakur S."/>
            <person name="Wang P.W."/>
            <person name="Gong Y."/>
            <person name="Weir B.S."/>
            <person name="Guttman D.S."/>
        </authorList>
    </citation>
    <scope>NUCLEOTIDE SEQUENCE [LARGE SCALE GENOMIC DNA]</scope>
    <source>
        <strain evidence="3 4">ICMP9151</strain>
    </source>
</reference>
<dbReference type="InterPro" id="IPR051256">
    <property type="entry name" value="Dictomallein"/>
</dbReference>
<dbReference type="Gene3D" id="2.80.10.50">
    <property type="match status" value="3"/>
</dbReference>
<accession>A0AA40TTF1</accession>
<dbReference type="Pfam" id="PF12561">
    <property type="entry name" value="TagA"/>
    <property type="match status" value="1"/>
</dbReference>
<evidence type="ECO:0000256" key="1">
    <source>
        <dbReference type="SAM" id="SignalP"/>
    </source>
</evidence>
<feature type="domain" description="Ricin B lectin" evidence="2">
    <location>
        <begin position="601"/>
        <end position="723"/>
    </location>
</feature>
<dbReference type="Proteomes" id="UP000050523">
    <property type="component" value="Unassembled WGS sequence"/>
</dbReference>
<evidence type="ECO:0000313" key="3">
    <source>
        <dbReference type="EMBL" id="KPY94313.1"/>
    </source>
</evidence>
<feature type="signal peptide" evidence="1">
    <location>
        <begin position="1"/>
        <end position="26"/>
    </location>
</feature>
<proteinExistence type="predicted"/>
<dbReference type="PROSITE" id="PS50231">
    <property type="entry name" value="RICIN_B_LECTIN"/>
    <property type="match status" value="1"/>
</dbReference>
<keyword evidence="1" id="KW-0732">Signal</keyword>
<dbReference type="RefSeq" id="WP_053480736.1">
    <property type="nucleotide sequence ID" value="NZ_JBGMST010000004.1"/>
</dbReference>